<dbReference type="AlphaFoldDB" id="A0A6H9YUR8"/>
<dbReference type="OrthoDB" id="580767at2"/>
<keyword evidence="3" id="KW-1133">Transmembrane helix</keyword>
<dbReference type="InterPro" id="IPR002182">
    <property type="entry name" value="NB-ARC"/>
</dbReference>
<evidence type="ECO:0000313" key="6">
    <source>
        <dbReference type="EMBL" id="KAB2352271.1"/>
    </source>
</evidence>
<dbReference type="Pfam" id="PF25000">
    <property type="entry name" value="DUF7779"/>
    <property type="match status" value="1"/>
</dbReference>
<dbReference type="InterPro" id="IPR011990">
    <property type="entry name" value="TPR-like_helical_dom_sf"/>
</dbReference>
<sequence>MGAIVTNDQSGGSRLGRLRIRIAAAVAAIGAAASAFAAIALEDQLWLLVPLASLAAVSAAVEGYRRQMGQRSLPMGESSGPMGESSGIGLVIAFVDRDRLWAEWVGATLRAAGFSIELIDWRYLKIGRSRCVLIAGHGFATVPTAGEKLAGLSARGRKRLLVVTVDDCPLPIELKEVVKLHSDMRAEAARDAVTGAALDHGPRPAARRAASADTAVFPPADTAVFPPDDVLFHLGGRERRRGFTDRDLQLRILRTRLMGSGADAMMSRACVLQGMGGVGKTQLAVEYAWRYRAYYRTVAWIDAADTASVDRSLEALAGELGVEAADSRHRARHVWETMSSRGDWLVVFDNAEHEQDLAAIWPEPRPRRNVLVTSRSAHWTRAEPIDVPLLDPEHSIDLLCACVKSGDQDGRPEGRDREGAARVAHALDHLPLALIQAAAYVRHTRCTWLEYNDLLAERLAEMMKMKPPEDYPGNAATTWAISVERLRDHPESPPGTEHLLYLFSFLAPDDIPRALVPAHPDVLPMPLRGLAEDADAYNRAIGVLSADYSLITVKPERLSLHRLVQTFGRDSLDPEDRSAWTRAAVRLVDQAFPADVTDPANWPECARLMSHAIAVARHSGDAAVAPPEAAGLCQRTAEYLGAIRARNEAALDLIEKAVALRERLAESAPAPVAESLTTQAQILCDAGQYEAAERSARRALGIWEGLPDTDADSLVAALCVLGGALVEQGRFDGAANAYERALETQSRVHGPEDRGMAPILALLAYVQFRMSTLRTARDTFQRSLDIWEAAGGPPSPARVQATRRLGRVLGILGEIEAARACVDEAEQMAAELWDEDAVETMRTAEMKGEILALAGEVAEAERLHRRSVEYYRTRYPEPSLHYDALGHLAQTLIRAGRPDEAAESAAQAVELCPRVFYEAWVLCLLGTAQRMQGRLEEAARSLERAKSIYEEMWVADHYGLAPVLRELAAIRREQGDAEEAESLIERARDVERRSRR</sequence>
<proteinExistence type="predicted"/>
<feature type="repeat" description="TPR" evidence="1">
    <location>
        <begin position="715"/>
        <end position="748"/>
    </location>
</feature>
<dbReference type="InterPro" id="IPR056681">
    <property type="entry name" value="DUF7779"/>
</dbReference>
<dbReference type="EMBL" id="WBMT01000001">
    <property type="protein sequence ID" value="KAB2352271.1"/>
    <property type="molecule type" value="Genomic_DNA"/>
</dbReference>
<feature type="transmembrane region" description="Helical" evidence="3">
    <location>
        <begin position="20"/>
        <end position="39"/>
    </location>
</feature>
<dbReference type="SUPFAM" id="SSF48452">
    <property type="entry name" value="TPR-like"/>
    <property type="match status" value="2"/>
</dbReference>
<keyword evidence="3" id="KW-0472">Membrane</keyword>
<dbReference type="Gene3D" id="1.25.40.10">
    <property type="entry name" value="Tetratricopeptide repeat domain"/>
    <property type="match status" value="3"/>
</dbReference>
<evidence type="ECO:0000256" key="3">
    <source>
        <dbReference type="SAM" id="Phobius"/>
    </source>
</evidence>
<keyword evidence="3" id="KW-0812">Transmembrane</keyword>
<dbReference type="SUPFAM" id="SSF52540">
    <property type="entry name" value="P-loop containing nucleoside triphosphate hydrolases"/>
    <property type="match status" value="1"/>
</dbReference>
<evidence type="ECO:0000256" key="2">
    <source>
        <dbReference type="SAM" id="MobiDB-lite"/>
    </source>
</evidence>
<dbReference type="InterPro" id="IPR027417">
    <property type="entry name" value="P-loop_NTPase"/>
</dbReference>
<gene>
    <name evidence="6" type="ORF">F8566_00765</name>
</gene>
<keyword evidence="7" id="KW-1185">Reference proteome</keyword>
<evidence type="ECO:0000259" key="5">
    <source>
        <dbReference type="Pfam" id="PF25000"/>
    </source>
</evidence>
<feature type="compositionally biased region" description="Basic and acidic residues" evidence="2">
    <location>
        <begin position="983"/>
        <end position="996"/>
    </location>
</feature>
<accession>A0A6H9YUR8</accession>
<feature type="domain" description="DUF7779" evidence="5">
    <location>
        <begin position="494"/>
        <end position="576"/>
    </location>
</feature>
<comment type="caution">
    <text evidence="6">The sequence shown here is derived from an EMBL/GenBank/DDBJ whole genome shotgun (WGS) entry which is preliminary data.</text>
</comment>
<dbReference type="PROSITE" id="PS50005">
    <property type="entry name" value="TPR"/>
    <property type="match status" value="1"/>
</dbReference>
<dbReference type="SMART" id="SM00028">
    <property type="entry name" value="TPR"/>
    <property type="match status" value="7"/>
</dbReference>
<dbReference type="InterPro" id="IPR019734">
    <property type="entry name" value="TPR_rpt"/>
</dbReference>
<name>A0A6H9YUR8_9ACTN</name>
<dbReference type="PANTHER" id="PTHR47691:SF3">
    <property type="entry name" value="HTH-TYPE TRANSCRIPTIONAL REGULATOR RV0890C-RELATED"/>
    <property type="match status" value="1"/>
</dbReference>
<dbReference type="Pfam" id="PF13424">
    <property type="entry name" value="TPR_12"/>
    <property type="match status" value="3"/>
</dbReference>
<evidence type="ECO:0000259" key="4">
    <source>
        <dbReference type="Pfam" id="PF00931"/>
    </source>
</evidence>
<feature type="domain" description="NB-ARC" evidence="4">
    <location>
        <begin position="270"/>
        <end position="405"/>
    </location>
</feature>
<dbReference type="Pfam" id="PF00931">
    <property type="entry name" value="NB-ARC"/>
    <property type="match status" value="1"/>
</dbReference>
<dbReference type="PANTHER" id="PTHR47691">
    <property type="entry name" value="REGULATOR-RELATED"/>
    <property type="match status" value="1"/>
</dbReference>
<dbReference type="GO" id="GO:0043531">
    <property type="term" value="F:ADP binding"/>
    <property type="evidence" value="ECO:0007669"/>
    <property type="project" value="InterPro"/>
</dbReference>
<dbReference type="NCBIfam" id="NF040586">
    <property type="entry name" value="FxSxx_TPR"/>
    <property type="match status" value="1"/>
</dbReference>
<evidence type="ECO:0000256" key="1">
    <source>
        <dbReference type="PROSITE-ProRule" id="PRU00339"/>
    </source>
</evidence>
<dbReference type="Proteomes" id="UP000468735">
    <property type="component" value="Unassembled WGS sequence"/>
</dbReference>
<protein>
    <submittedName>
        <fullName evidence="6">Tetratricopeptide repeat protein</fullName>
    </submittedName>
</protein>
<organism evidence="6 7">
    <name type="scientific">Actinomadura rudentiformis</name>
    <dbReference type="NCBI Taxonomy" id="359158"/>
    <lineage>
        <taxon>Bacteria</taxon>
        <taxon>Bacillati</taxon>
        <taxon>Actinomycetota</taxon>
        <taxon>Actinomycetes</taxon>
        <taxon>Streptosporangiales</taxon>
        <taxon>Thermomonosporaceae</taxon>
        <taxon>Actinomadura</taxon>
    </lineage>
</organism>
<keyword evidence="1" id="KW-0802">TPR repeat</keyword>
<evidence type="ECO:0000313" key="7">
    <source>
        <dbReference type="Proteomes" id="UP000468735"/>
    </source>
</evidence>
<feature type="region of interest" description="Disordered" evidence="2">
    <location>
        <begin position="974"/>
        <end position="996"/>
    </location>
</feature>
<reference evidence="6 7" key="1">
    <citation type="submission" date="2019-09" db="EMBL/GenBank/DDBJ databases">
        <title>Actinomadura physcomitrii sp. nov., a novel actinomycete isolated from moss [Physcomitrium sphaericum (Ludw) Fuernr].</title>
        <authorList>
            <person name="Zhuang X."/>
            <person name="Liu C."/>
        </authorList>
    </citation>
    <scope>NUCLEOTIDE SEQUENCE [LARGE SCALE GENOMIC DNA]</scope>
    <source>
        <strain evidence="6 7">HMC1</strain>
    </source>
</reference>
<dbReference type="Gene3D" id="3.40.50.300">
    <property type="entry name" value="P-loop containing nucleotide triphosphate hydrolases"/>
    <property type="match status" value="1"/>
</dbReference>